<dbReference type="Proteomes" id="UP000724874">
    <property type="component" value="Unassembled WGS sequence"/>
</dbReference>
<reference evidence="1" key="1">
    <citation type="submission" date="2020-11" db="EMBL/GenBank/DDBJ databases">
        <authorList>
            <consortium name="DOE Joint Genome Institute"/>
            <person name="Ahrendt S."/>
            <person name="Riley R."/>
            <person name="Andreopoulos W."/>
            <person name="LaButti K."/>
            <person name="Pangilinan J."/>
            <person name="Ruiz-duenas F.J."/>
            <person name="Barrasa J.M."/>
            <person name="Sanchez-Garcia M."/>
            <person name="Camarero S."/>
            <person name="Miyauchi S."/>
            <person name="Serrano A."/>
            <person name="Linde D."/>
            <person name="Babiker R."/>
            <person name="Drula E."/>
            <person name="Ayuso-Fernandez I."/>
            <person name="Pacheco R."/>
            <person name="Padilla G."/>
            <person name="Ferreira P."/>
            <person name="Barriuso J."/>
            <person name="Kellner H."/>
            <person name="Castanera R."/>
            <person name="Alfaro M."/>
            <person name="Ramirez L."/>
            <person name="Pisabarro A.G."/>
            <person name="Kuo A."/>
            <person name="Tritt A."/>
            <person name="Lipzen A."/>
            <person name="He G."/>
            <person name="Yan M."/>
            <person name="Ng V."/>
            <person name="Cullen D."/>
            <person name="Martin F."/>
            <person name="Rosso M.-N."/>
            <person name="Henrissat B."/>
            <person name="Hibbett D."/>
            <person name="Martinez A.T."/>
            <person name="Grigoriev I.V."/>
        </authorList>
    </citation>
    <scope>NUCLEOTIDE SEQUENCE</scope>
    <source>
        <strain evidence="1">AH 44721</strain>
    </source>
</reference>
<dbReference type="AlphaFoldDB" id="A0A9P5NM91"/>
<proteinExistence type="predicted"/>
<comment type="caution">
    <text evidence="1">The sequence shown here is derived from an EMBL/GenBank/DDBJ whole genome shotgun (WGS) entry which is preliminary data.</text>
</comment>
<organism evidence="1 2">
    <name type="scientific">Gymnopilus junonius</name>
    <name type="common">Spectacular rustgill mushroom</name>
    <name type="synonym">Gymnopilus spectabilis subsp. junonius</name>
    <dbReference type="NCBI Taxonomy" id="109634"/>
    <lineage>
        <taxon>Eukaryota</taxon>
        <taxon>Fungi</taxon>
        <taxon>Dikarya</taxon>
        <taxon>Basidiomycota</taxon>
        <taxon>Agaricomycotina</taxon>
        <taxon>Agaricomycetes</taxon>
        <taxon>Agaricomycetidae</taxon>
        <taxon>Agaricales</taxon>
        <taxon>Agaricineae</taxon>
        <taxon>Hymenogastraceae</taxon>
        <taxon>Gymnopilus</taxon>
    </lineage>
</organism>
<evidence type="ECO:0000313" key="1">
    <source>
        <dbReference type="EMBL" id="KAF8892811.1"/>
    </source>
</evidence>
<name>A0A9P5NM91_GYMJU</name>
<dbReference type="OrthoDB" id="2967766at2759"/>
<protein>
    <submittedName>
        <fullName evidence="1">Uncharacterized protein</fullName>
    </submittedName>
</protein>
<dbReference type="EMBL" id="JADNYJ010000068">
    <property type="protein sequence ID" value="KAF8892811.1"/>
    <property type="molecule type" value="Genomic_DNA"/>
</dbReference>
<evidence type="ECO:0000313" key="2">
    <source>
        <dbReference type="Proteomes" id="UP000724874"/>
    </source>
</evidence>
<gene>
    <name evidence="1" type="ORF">CPB84DRAFT_1783599</name>
</gene>
<accession>A0A9P5NM91</accession>
<sequence length="329" mass="36693">MVAWSAGFRSIQVRVLLCSNPILHYNRIHHHHHRSFPSTSTLSIPIPTSGFMSKAPSNPWAEALVTGPYSAEMVLTRLRDLLDGKPVGDTPGISEDEDPRKALVSFVQETDWAFKPEAFDAVWQAVFEVAKRLGCTEQVRDATYFWTERYLGEEAVDAIPAEEGDEDEEEGLTDGLDKTWIATAIGDARLYTLGYGYSAFAWNALLDGLGLDGEENPISDSMRIGSCGQLLAAGQRLKLRVHGGGDKHSTPGFAGRYLQALPTKSGKEKEKGRREGEEFWDGVLKALEVQQEKVGERAKRILKTTWEHLRADKRDMTSEEVADVIWPKY</sequence>
<keyword evidence="2" id="KW-1185">Reference proteome</keyword>